<keyword evidence="6" id="KW-1185">Reference proteome</keyword>
<dbReference type="PANTHER" id="PTHR21367">
    <property type="entry name" value="ARGININE-TRNA-PROTEIN TRANSFERASE 1"/>
    <property type="match status" value="1"/>
</dbReference>
<dbReference type="InterPro" id="IPR016181">
    <property type="entry name" value="Acyl_CoA_acyltransferase"/>
</dbReference>
<dbReference type="NCBIfam" id="NF002346">
    <property type="entry name" value="PRK01305.2-3"/>
    <property type="match status" value="1"/>
</dbReference>
<dbReference type="EMBL" id="NAAD01000018">
    <property type="protein sequence ID" value="ORJ57551.1"/>
    <property type="molecule type" value="Genomic_DNA"/>
</dbReference>
<evidence type="ECO:0000259" key="4">
    <source>
        <dbReference type="Pfam" id="PF04377"/>
    </source>
</evidence>
<evidence type="ECO:0000256" key="2">
    <source>
        <dbReference type="ARBA" id="ARBA00023315"/>
    </source>
</evidence>
<dbReference type="Proteomes" id="UP000193136">
    <property type="component" value="Unassembled WGS sequence"/>
</dbReference>
<gene>
    <name evidence="5" type="ORF">B5V00_13105</name>
</gene>
<feature type="domain" description="N-end aminoacyl transferase N-terminal" evidence="3">
    <location>
        <begin position="17"/>
        <end position="85"/>
    </location>
</feature>
<keyword evidence="2" id="KW-0012">Acyltransferase</keyword>
<dbReference type="InterPro" id="IPR007471">
    <property type="entry name" value="N-end_Aminoacyl_Trfase_N"/>
</dbReference>
<dbReference type="STRING" id="1969733.B5V00_13105"/>
<keyword evidence="1 5" id="KW-0808">Transferase</keyword>
<sequence length="249" mass="29423">MNIMQILQNPSCEIPEDCPYLPGRPKSSLSFLARNLKAEELNRLLTRGWRKFGPYFFQPACPGCRQCIPVRVPVADFRPSRGQRRVERKGHCVDVRFGPLRITERAFEIYREHSLRRFGEEVDRDSFLMHFYFPSGPALQSEYRHNGRLIGIGYLDRSSEALSSIYFCYDPEFSHLRLGTLSVLHEISYTRQLGLRYYYLGYFVPGAERMAYKDSFRPREHYDWQGRCWQDPEQTEQCPAEQDQRIRSD</sequence>
<dbReference type="Pfam" id="PF04377">
    <property type="entry name" value="ATE_C"/>
    <property type="match status" value="1"/>
</dbReference>
<reference evidence="5 6" key="1">
    <citation type="submission" date="2017-03" db="EMBL/GenBank/DDBJ databases">
        <title>Genome sequence of Geothermobacter sp. EPR-M, Deep-Sea Iron Reducer.</title>
        <authorList>
            <person name="Tully B."/>
            <person name="Savalia P."/>
            <person name="Abuyen K."/>
            <person name="Baughan C."/>
            <person name="Romero E."/>
            <person name="Ronkowski C."/>
            <person name="Torres B."/>
            <person name="Tremblay J."/>
            <person name="Trujillo A."/>
            <person name="Tyler M."/>
            <person name="Perez-Rodriguez I."/>
            <person name="Amend J."/>
        </authorList>
    </citation>
    <scope>NUCLEOTIDE SEQUENCE [LARGE SCALE GENOMIC DNA]</scope>
    <source>
        <strain evidence="5 6">EPR-M</strain>
    </source>
</reference>
<evidence type="ECO:0000313" key="6">
    <source>
        <dbReference type="Proteomes" id="UP000193136"/>
    </source>
</evidence>
<dbReference type="PANTHER" id="PTHR21367:SF1">
    <property type="entry name" value="ARGINYL-TRNA--PROTEIN TRANSFERASE 1"/>
    <property type="match status" value="1"/>
</dbReference>
<protein>
    <submittedName>
        <fullName evidence="5">Arginyltransferase</fullName>
    </submittedName>
</protein>
<dbReference type="AlphaFoldDB" id="A0A1X0XXB4"/>
<name>A0A1X0XXB4_9BACT</name>
<dbReference type="GO" id="GO:0005737">
    <property type="term" value="C:cytoplasm"/>
    <property type="evidence" value="ECO:0007669"/>
    <property type="project" value="TreeGrafter"/>
</dbReference>
<evidence type="ECO:0000313" key="5">
    <source>
        <dbReference type="EMBL" id="ORJ57551.1"/>
    </source>
</evidence>
<comment type="caution">
    <text evidence="5">The sequence shown here is derived from an EMBL/GenBank/DDBJ whole genome shotgun (WGS) entry which is preliminary data.</text>
</comment>
<dbReference type="SUPFAM" id="SSF55729">
    <property type="entry name" value="Acyl-CoA N-acyltransferases (Nat)"/>
    <property type="match status" value="1"/>
</dbReference>
<evidence type="ECO:0000256" key="1">
    <source>
        <dbReference type="ARBA" id="ARBA00022679"/>
    </source>
</evidence>
<dbReference type="InterPro" id="IPR007472">
    <property type="entry name" value="N-end_Aminoacyl_Trfase_C"/>
</dbReference>
<organism evidence="5 6">
    <name type="scientific">Geothermobacter hydrogeniphilus</name>
    <dbReference type="NCBI Taxonomy" id="1969733"/>
    <lineage>
        <taxon>Bacteria</taxon>
        <taxon>Pseudomonadati</taxon>
        <taxon>Thermodesulfobacteriota</taxon>
        <taxon>Desulfuromonadia</taxon>
        <taxon>Desulfuromonadales</taxon>
        <taxon>Geothermobacteraceae</taxon>
        <taxon>Geothermobacter</taxon>
    </lineage>
</organism>
<accession>A0A1X0XXB4</accession>
<dbReference type="GO" id="GO:0004057">
    <property type="term" value="F:arginyl-tRNA--protein transferase activity"/>
    <property type="evidence" value="ECO:0007669"/>
    <property type="project" value="InterPro"/>
</dbReference>
<dbReference type="InterPro" id="IPR030700">
    <property type="entry name" value="N-end_Aminoacyl_Trfase"/>
</dbReference>
<dbReference type="Pfam" id="PF04376">
    <property type="entry name" value="ATE_N"/>
    <property type="match status" value="1"/>
</dbReference>
<proteinExistence type="predicted"/>
<evidence type="ECO:0000259" key="3">
    <source>
        <dbReference type="Pfam" id="PF04376"/>
    </source>
</evidence>
<feature type="domain" description="N-end rule aminoacyl transferase C-terminal" evidence="4">
    <location>
        <begin position="107"/>
        <end position="222"/>
    </location>
</feature>